<proteinExistence type="predicted"/>
<evidence type="ECO:0000313" key="2">
    <source>
        <dbReference type="Proteomes" id="UP001177670"/>
    </source>
</evidence>
<protein>
    <submittedName>
        <fullName evidence="1">Uncharacterized protein</fullName>
    </submittedName>
</protein>
<sequence length="157" mass="17808">MELNGPDLQGRSRMCLSYAAALLRPLSPLGSEICNTEAQFLFVRRNHETEERTASFEVCSFPMDRWGSIANTMFPIVKLRFGHFTPRPVIKLSFTTTGRIILQFEYESSNGLQQPSDSNRELIARYRLQSDQACNDTEHDCIKPAGIRNFALVTVCT</sequence>
<gene>
    <name evidence="1" type="ORF">K0M31_020250</name>
</gene>
<dbReference type="EMBL" id="JAHYIQ010000009">
    <property type="protein sequence ID" value="KAK1129120.1"/>
    <property type="molecule type" value="Genomic_DNA"/>
</dbReference>
<evidence type="ECO:0000313" key="1">
    <source>
        <dbReference type="EMBL" id="KAK1129120.1"/>
    </source>
</evidence>
<name>A0AA40G186_9HYME</name>
<comment type="caution">
    <text evidence="1">The sequence shown here is derived from an EMBL/GenBank/DDBJ whole genome shotgun (WGS) entry which is preliminary data.</text>
</comment>
<reference evidence="1" key="1">
    <citation type="submission" date="2021-10" db="EMBL/GenBank/DDBJ databases">
        <title>Melipona bicolor Genome sequencing and assembly.</title>
        <authorList>
            <person name="Araujo N.S."/>
            <person name="Arias M.C."/>
        </authorList>
    </citation>
    <scope>NUCLEOTIDE SEQUENCE</scope>
    <source>
        <strain evidence="1">USP_2M_L1-L4_2017</strain>
        <tissue evidence="1">Whole body</tissue>
    </source>
</reference>
<dbReference type="Proteomes" id="UP001177670">
    <property type="component" value="Unassembled WGS sequence"/>
</dbReference>
<accession>A0AA40G186</accession>
<dbReference type="AlphaFoldDB" id="A0AA40G186"/>
<keyword evidence="2" id="KW-1185">Reference proteome</keyword>
<organism evidence="1 2">
    <name type="scientific">Melipona bicolor</name>
    <dbReference type="NCBI Taxonomy" id="60889"/>
    <lineage>
        <taxon>Eukaryota</taxon>
        <taxon>Metazoa</taxon>
        <taxon>Ecdysozoa</taxon>
        <taxon>Arthropoda</taxon>
        <taxon>Hexapoda</taxon>
        <taxon>Insecta</taxon>
        <taxon>Pterygota</taxon>
        <taxon>Neoptera</taxon>
        <taxon>Endopterygota</taxon>
        <taxon>Hymenoptera</taxon>
        <taxon>Apocrita</taxon>
        <taxon>Aculeata</taxon>
        <taxon>Apoidea</taxon>
        <taxon>Anthophila</taxon>
        <taxon>Apidae</taxon>
        <taxon>Melipona</taxon>
    </lineage>
</organism>